<gene>
    <name evidence="1" type="ORF">HKBW3S43_01567</name>
</gene>
<reference evidence="1 2" key="1">
    <citation type="journal article" date="2020" name="Front. Microbiol.">
        <title>Single-cell genomics of novel Actinobacteria with the Wood-Ljungdahl pathway discovered in a serpentinizing system.</title>
        <authorList>
            <person name="Merino N."/>
            <person name="Kawai M."/>
            <person name="Boyd E.S."/>
            <person name="Colman D.R."/>
            <person name="McGlynn S.E."/>
            <person name="Nealson K.H."/>
            <person name="Kurokawa K."/>
            <person name="Hongoh Y."/>
        </authorList>
    </citation>
    <scope>NUCLEOTIDE SEQUENCE [LARGE SCALE GENOMIC DNA]</scope>
    <source>
        <strain evidence="1 2">S43</strain>
    </source>
</reference>
<dbReference type="Proteomes" id="UP000576480">
    <property type="component" value="Unassembled WGS sequence"/>
</dbReference>
<proteinExistence type="predicted"/>
<feature type="non-terminal residue" evidence="1">
    <location>
        <position position="1"/>
    </location>
</feature>
<evidence type="ECO:0000313" key="2">
    <source>
        <dbReference type="Proteomes" id="UP000576480"/>
    </source>
</evidence>
<sequence>TIEDYIIDILDSKINMFEMVIGEIEPILGHLGEDRDFEDIILEMWQKTGRENLREGFEQLGSDLVKAKQNYLNAKAADSEIFGEDYEM</sequence>
<organism evidence="1 2">
    <name type="scientific">Candidatus Hakubella thermalkaliphila</name>
    <dbReference type="NCBI Taxonomy" id="2754717"/>
    <lineage>
        <taxon>Bacteria</taxon>
        <taxon>Bacillati</taxon>
        <taxon>Actinomycetota</taxon>
        <taxon>Actinomycetota incertae sedis</taxon>
        <taxon>Candidatus Hakubellales</taxon>
        <taxon>Candidatus Hakubellaceae</taxon>
        <taxon>Candidatus Hakubella</taxon>
    </lineage>
</organism>
<dbReference type="EMBL" id="BLSB01000214">
    <property type="protein sequence ID" value="GFP35779.1"/>
    <property type="molecule type" value="Genomic_DNA"/>
</dbReference>
<name>A0A6V8PT32_9ACTN</name>
<evidence type="ECO:0000313" key="1">
    <source>
        <dbReference type="EMBL" id="GFP35779.1"/>
    </source>
</evidence>
<comment type="caution">
    <text evidence="1">The sequence shown here is derived from an EMBL/GenBank/DDBJ whole genome shotgun (WGS) entry which is preliminary data.</text>
</comment>
<protein>
    <submittedName>
        <fullName evidence="1">Uncharacterized protein</fullName>
    </submittedName>
</protein>
<dbReference type="AlphaFoldDB" id="A0A6V8PT32"/>
<accession>A0A6V8PT32</accession>